<evidence type="ECO:0000256" key="1">
    <source>
        <dbReference type="SAM" id="MobiDB-lite"/>
    </source>
</evidence>
<evidence type="ECO:0000313" key="3">
    <source>
        <dbReference type="Proteomes" id="UP001610446"/>
    </source>
</evidence>
<dbReference type="Proteomes" id="UP001610446">
    <property type="component" value="Unassembled WGS sequence"/>
</dbReference>
<sequence length="73" mass="8317">MFLWAWRHAHKTRLSTVIQQLPQLLRLFTWTTSSAFHCKQPWISASPAIHQSDLRASPPSSTTNTTAILYPPS</sequence>
<reference evidence="2 3" key="1">
    <citation type="submission" date="2024-07" db="EMBL/GenBank/DDBJ databases">
        <title>Section-level genome sequencing and comparative genomics of Aspergillus sections Usti and Cavernicolus.</title>
        <authorList>
            <consortium name="Lawrence Berkeley National Laboratory"/>
            <person name="Nybo J.L."/>
            <person name="Vesth T.C."/>
            <person name="Theobald S."/>
            <person name="Frisvad J.C."/>
            <person name="Larsen T.O."/>
            <person name="Kjaerboelling I."/>
            <person name="Rothschild-Mancinelli K."/>
            <person name="Lyhne E.K."/>
            <person name="Kogle M.E."/>
            <person name="Barry K."/>
            <person name="Clum A."/>
            <person name="Na H."/>
            <person name="Ledsgaard L."/>
            <person name="Lin J."/>
            <person name="Lipzen A."/>
            <person name="Kuo A."/>
            <person name="Riley R."/>
            <person name="Mondo S."/>
            <person name="Labutti K."/>
            <person name="Haridas S."/>
            <person name="Pangalinan J."/>
            <person name="Salamov A.A."/>
            <person name="Simmons B.A."/>
            <person name="Magnuson J.K."/>
            <person name="Chen J."/>
            <person name="Drula E."/>
            <person name="Henrissat B."/>
            <person name="Wiebenga A."/>
            <person name="Lubbers R.J."/>
            <person name="Gomes A.C."/>
            <person name="Makela M.R."/>
            <person name="Stajich J."/>
            <person name="Grigoriev I.V."/>
            <person name="Mortensen U.H."/>
            <person name="De Vries R.P."/>
            <person name="Baker S.E."/>
            <person name="Andersen M.R."/>
        </authorList>
    </citation>
    <scope>NUCLEOTIDE SEQUENCE [LARGE SCALE GENOMIC DNA]</scope>
    <source>
        <strain evidence="2 3">CBS 123904</strain>
    </source>
</reference>
<gene>
    <name evidence="2" type="ORF">BJY01DRAFT_228614</name>
</gene>
<accession>A0ABR4IK32</accession>
<proteinExistence type="predicted"/>
<organism evidence="2 3">
    <name type="scientific">Aspergillus pseudoustus</name>
    <dbReference type="NCBI Taxonomy" id="1810923"/>
    <lineage>
        <taxon>Eukaryota</taxon>
        <taxon>Fungi</taxon>
        <taxon>Dikarya</taxon>
        <taxon>Ascomycota</taxon>
        <taxon>Pezizomycotina</taxon>
        <taxon>Eurotiomycetes</taxon>
        <taxon>Eurotiomycetidae</taxon>
        <taxon>Eurotiales</taxon>
        <taxon>Aspergillaceae</taxon>
        <taxon>Aspergillus</taxon>
        <taxon>Aspergillus subgen. Nidulantes</taxon>
    </lineage>
</organism>
<feature type="region of interest" description="Disordered" evidence="1">
    <location>
        <begin position="53"/>
        <end position="73"/>
    </location>
</feature>
<dbReference type="EMBL" id="JBFXLU010000372">
    <property type="protein sequence ID" value="KAL2828136.1"/>
    <property type="molecule type" value="Genomic_DNA"/>
</dbReference>
<keyword evidence="3" id="KW-1185">Reference proteome</keyword>
<evidence type="ECO:0000313" key="2">
    <source>
        <dbReference type="EMBL" id="KAL2828136.1"/>
    </source>
</evidence>
<feature type="compositionally biased region" description="Low complexity" evidence="1">
    <location>
        <begin position="57"/>
        <end position="66"/>
    </location>
</feature>
<comment type="caution">
    <text evidence="2">The sequence shown here is derived from an EMBL/GenBank/DDBJ whole genome shotgun (WGS) entry which is preliminary data.</text>
</comment>
<protein>
    <submittedName>
        <fullName evidence="2">Uncharacterized protein</fullName>
    </submittedName>
</protein>
<name>A0ABR4IK32_9EURO</name>